<dbReference type="SUPFAM" id="SSF100950">
    <property type="entry name" value="NagB/RpiA/CoA transferase-like"/>
    <property type="match status" value="1"/>
</dbReference>
<keyword evidence="2" id="KW-0694">RNA-binding</keyword>
<comment type="caution">
    <text evidence="3">The sequence shown here is derived from an EMBL/GenBank/DDBJ whole genome shotgun (WGS) entry which is preliminary data.</text>
</comment>
<evidence type="ECO:0000256" key="2">
    <source>
        <dbReference type="ARBA" id="ARBA00022884"/>
    </source>
</evidence>
<evidence type="ECO:0000313" key="4">
    <source>
        <dbReference type="Proteomes" id="UP001054837"/>
    </source>
</evidence>
<dbReference type="InterPro" id="IPR002698">
    <property type="entry name" value="FTHF_cligase"/>
</dbReference>
<dbReference type="PANTHER" id="PTHR13017:SF0">
    <property type="entry name" value="METHENYLTETRAHYDROFOLATE SYNTHASE DOMAIN-CONTAINING PROTEIN"/>
    <property type="match status" value="1"/>
</dbReference>
<sequence>MDITKESIRQQVWSYLETSNIARYPRPVYNRIPNFAGAEKACGKVKQLKEYRTAKIVKVNPDTPQKQARFLTLQDSKRLLVPTPRLRKGLLNWIVPPNAHKHTLRECSTSLGLKTSRRLELDTKIKIDLVILGSVAVSPKGRRIGKGEGFADMEFAMLATTGVVNSETVVVTIVHDCQVLDSIPDELFGEHDVPVDIILTPTKIICCEPRLPKPTRIIWSLLSEEKIAQIPILEELKKFEEKSEC</sequence>
<dbReference type="Proteomes" id="UP001054837">
    <property type="component" value="Unassembled WGS sequence"/>
</dbReference>
<dbReference type="AlphaFoldDB" id="A0AAV4NDM6"/>
<dbReference type="Gene3D" id="3.40.50.10420">
    <property type="entry name" value="NagB/RpiA/CoA transferase-like"/>
    <property type="match status" value="1"/>
</dbReference>
<evidence type="ECO:0000313" key="3">
    <source>
        <dbReference type="EMBL" id="GIX82929.1"/>
    </source>
</evidence>
<dbReference type="GO" id="GO:0005737">
    <property type="term" value="C:cytoplasm"/>
    <property type="evidence" value="ECO:0007669"/>
    <property type="project" value="TreeGrafter"/>
</dbReference>
<dbReference type="FunFam" id="3.40.50.10420:FF:000001">
    <property type="entry name" value="Methenyltetrahydrofolate synthase domain-containing protein"/>
    <property type="match status" value="1"/>
</dbReference>
<gene>
    <name evidence="3" type="primary">mthfsd</name>
    <name evidence="3" type="ORF">CDAR_209831</name>
</gene>
<proteinExistence type="predicted"/>
<name>A0AAV4NDM6_9ARAC</name>
<dbReference type="PANTHER" id="PTHR13017">
    <property type="entry name" value="5-FORMYLTETRAHYDROFOLATE CYCLO-LIGASE-RELATED"/>
    <property type="match status" value="1"/>
</dbReference>
<organism evidence="3 4">
    <name type="scientific">Caerostris darwini</name>
    <dbReference type="NCBI Taxonomy" id="1538125"/>
    <lineage>
        <taxon>Eukaryota</taxon>
        <taxon>Metazoa</taxon>
        <taxon>Ecdysozoa</taxon>
        <taxon>Arthropoda</taxon>
        <taxon>Chelicerata</taxon>
        <taxon>Arachnida</taxon>
        <taxon>Araneae</taxon>
        <taxon>Araneomorphae</taxon>
        <taxon>Entelegynae</taxon>
        <taxon>Araneoidea</taxon>
        <taxon>Araneidae</taxon>
        <taxon>Caerostris</taxon>
    </lineage>
</organism>
<reference evidence="3 4" key="1">
    <citation type="submission" date="2021-06" db="EMBL/GenBank/DDBJ databases">
        <title>Caerostris darwini draft genome.</title>
        <authorList>
            <person name="Kono N."/>
            <person name="Arakawa K."/>
        </authorList>
    </citation>
    <scope>NUCLEOTIDE SEQUENCE [LARGE SCALE GENOMIC DNA]</scope>
</reference>
<dbReference type="InterPro" id="IPR037171">
    <property type="entry name" value="NagB/RpiA_transferase-like"/>
</dbReference>
<dbReference type="InterPro" id="IPR024185">
    <property type="entry name" value="FTHF_cligase-like_sf"/>
</dbReference>
<dbReference type="EMBL" id="BPLQ01001554">
    <property type="protein sequence ID" value="GIX82929.1"/>
    <property type="molecule type" value="Genomic_DNA"/>
</dbReference>
<protein>
    <recommendedName>
        <fullName evidence="1">Methenyltetrahydrofolate synthase domain-containing protein</fullName>
    </recommendedName>
</protein>
<accession>A0AAV4NDM6</accession>
<dbReference type="GO" id="GO:0003723">
    <property type="term" value="F:RNA binding"/>
    <property type="evidence" value="ECO:0007669"/>
    <property type="project" value="UniProtKB-KW"/>
</dbReference>
<dbReference type="Pfam" id="PF01812">
    <property type="entry name" value="5-FTHF_cyc-lig"/>
    <property type="match status" value="1"/>
</dbReference>
<keyword evidence="4" id="KW-1185">Reference proteome</keyword>
<evidence type="ECO:0000256" key="1">
    <source>
        <dbReference type="ARBA" id="ARBA00015518"/>
    </source>
</evidence>